<sequence length="547" mass="61481">MEQHHVYHHHYHYHYTYPFPPGLPPNAPQNDEPLNQEVAGHNSEEPAAEDDEEEEEHSERGDTEDQQKPENRVPSPVQQEQSDALTMVRRMGAVVFDDCLDILNLDALSLQAQARFTTTNTQFNSDDHQEGPLRKKARTSDCPERPGSRKESQHHPAHPQQSDNITVIDKARVIDTERCFRVINCDPAGPQVNICWRVPGQRNIWLLRISMQSLDYTYKGFVDLFEAAAPPDLPYMGFFIKPDCKEIVSMIVSSCGGRGPELLERGEGEILPSGSYEIEGGLEDVDWTEGESGLGCYYKMAKHHHLHEHQHGTDQPHTPTRRGRPRHSDDNTLETDDEPRTVETVVEDVDELPRSGLVVFDDCVSYVHINSLPERALSRWRQEERQYQQRAQEQDIQPPRSEIPPAIYDGSAPVLSSRRLTQVSRACIIASGGFYVVNCDTTGPQVNICWRVPGPRNIWLARLAASPDGSNTNRPPSIVPGMTLSCFRRGPSGGECAWSIIMAKSCGDVEERIGRGEGELIFDEPISEESLVAFGRAVGIEVLCVRE</sequence>
<organism evidence="2 3">
    <name type="scientific">Fusarium fujikuroi</name>
    <name type="common">Bakanae and foot rot disease fungus</name>
    <name type="synonym">Gibberella fujikuroi</name>
    <dbReference type="NCBI Taxonomy" id="5127"/>
    <lineage>
        <taxon>Eukaryota</taxon>
        <taxon>Fungi</taxon>
        <taxon>Dikarya</taxon>
        <taxon>Ascomycota</taxon>
        <taxon>Pezizomycotina</taxon>
        <taxon>Sordariomycetes</taxon>
        <taxon>Hypocreomycetidae</taxon>
        <taxon>Hypocreales</taxon>
        <taxon>Nectriaceae</taxon>
        <taxon>Fusarium</taxon>
        <taxon>Fusarium fujikuroi species complex</taxon>
    </lineage>
</organism>
<dbReference type="EMBL" id="CABFJX010000002">
    <property type="protein sequence ID" value="VTT56471.1"/>
    <property type="molecule type" value="Genomic_DNA"/>
</dbReference>
<gene>
    <name evidence="2" type="ORF">C2S_3217</name>
</gene>
<feature type="region of interest" description="Disordered" evidence="1">
    <location>
        <begin position="22"/>
        <end position="81"/>
    </location>
</feature>
<feature type="compositionally biased region" description="Basic and acidic residues" evidence="1">
    <location>
        <begin position="57"/>
        <end position="71"/>
    </location>
</feature>
<feature type="compositionally biased region" description="Basic and acidic residues" evidence="1">
    <location>
        <begin position="125"/>
        <end position="154"/>
    </location>
</feature>
<feature type="region of interest" description="Disordered" evidence="1">
    <location>
        <begin position="383"/>
        <end position="403"/>
    </location>
</feature>
<evidence type="ECO:0000256" key="1">
    <source>
        <dbReference type="SAM" id="MobiDB-lite"/>
    </source>
</evidence>
<proteinExistence type="predicted"/>
<feature type="region of interest" description="Disordered" evidence="1">
    <location>
        <begin position="121"/>
        <end position="167"/>
    </location>
</feature>
<comment type="caution">
    <text evidence="2">The sequence shown here is derived from an EMBL/GenBank/DDBJ whole genome shotgun (WGS) entry which is preliminary data.</text>
</comment>
<reference evidence="2" key="1">
    <citation type="submission" date="2019-05" db="EMBL/GenBank/DDBJ databases">
        <authorList>
            <person name="Piombo E."/>
        </authorList>
    </citation>
    <scope>NUCLEOTIDE SEQUENCE</scope>
    <source>
        <strain evidence="2">C2S</strain>
    </source>
</reference>
<name>A0A9Q9RAV5_FUSFU</name>
<dbReference type="AlphaFoldDB" id="A0A9Q9RAV5"/>
<evidence type="ECO:0000313" key="2">
    <source>
        <dbReference type="EMBL" id="VTT56471.1"/>
    </source>
</evidence>
<feature type="compositionally biased region" description="Acidic residues" evidence="1">
    <location>
        <begin position="46"/>
        <end position="56"/>
    </location>
</feature>
<accession>A0A9Q9RAV5</accession>
<dbReference type="Proteomes" id="UP000760494">
    <property type="component" value="Unassembled WGS sequence"/>
</dbReference>
<evidence type="ECO:0000313" key="3">
    <source>
        <dbReference type="Proteomes" id="UP000760494"/>
    </source>
</evidence>
<feature type="region of interest" description="Disordered" evidence="1">
    <location>
        <begin position="307"/>
        <end position="341"/>
    </location>
</feature>
<protein>
    <submittedName>
        <fullName evidence="2">Uncharacterized protein</fullName>
    </submittedName>
</protein>